<evidence type="ECO:0000256" key="7">
    <source>
        <dbReference type="ARBA" id="ARBA00023137"/>
    </source>
</evidence>
<evidence type="ECO:0000256" key="4">
    <source>
        <dbReference type="ARBA" id="ARBA00022741"/>
    </source>
</evidence>
<name>A0A9D2NJJ6_9FIRM</name>
<dbReference type="Gene3D" id="3.40.50.300">
    <property type="entry name" value="P-loop containing nucleotide triphosphate hydrolases"/>
    <property type="match status" value="1"/>
</dbReference>
<keyword evidence="10" id="KW-0812">Transmembrane</keyword>
<dbReference type="PANTHER" id="PTHR32309:SF13">
    <property type="entry name" value="FERRIC ENTEROBACTIN TRANSPORT PROTEIN FEPE"/>
    <property type="match status" value="1"/>
</dbReference>
<evidence type="ECO:0000256" key="6">
    <source>
        <dbReference type="ARBA" id="ARBA00022840"/>
    </source>
</evidence>
<keyword evidence="3" id="KW-0808">Transferase</keyword>
<keyword evidence="6" id="KW-0067">ATP-binding</keyword>
<dbReference type="CDD" id="cd05387">
    <property type="entry name" value="BY-kinase"/>
    <property type="match status" value="1"/>
</dbReference>
<keyword evidence="4" id="KW-0547">Nucleotide-binding</keyword>
<proteinExistence type="inferred from homology"/>
<evidence type="ECO:0000259" key="11">
    <source>
        <dbReference type="Pfam" id="PF13614"/>
    </source>
</evidence>
<gene>
    <name evidence="12" type="ORF">H9761_14570</name>
</gene>
<dbReference type="Pfam" id="PF13614">
    <property type="entry name" value="AAA_31"/>
    <property type="match status" value="1"/>
</dbReference>
<feature type="transmembrane region" description="Helical" evidence="10">
    <location>
        <begin position="22"/>
        <end position="44"/>
    </location>
</feature>
<feature type="region of interest" description="Disordered" evidence="9">
    <location>
        <begin position="460"/>
        <end position="498"/>
    </location>
</feature>
<feature type="domain" description="AAA" evidence="11">
    <location>
        <begin position="279"/>
        <end position="395"/>
    </location>
</feature>
<dbReference type="AlphaFoldDB" id="A0A9D2NJJ6"/>
<dbReference type="EC" id="2.7.10.2" evidence="2"/>
<dbReference type="GO" id="GO:0004713">
    <property type="term" value="F:protein tyrosine kinase activity"/>
    <property type="evidence" value="ECO:0007669"/>
    <property type="project" value="TreeGrafter"/>
</dbReference>
<dbReference type="EMBL" id="DWWS01000050">
    <property type="protein sequence ID" value="HJC24904.1"/>
    <property type="molecule type" value="Genomic_DNA"/>
</dbReference>
<dbReference type="InterPro" id="IPR005702">
    <property type="entry name" value="Wzc-like_C"/>
</dbReference>
<keyword evidence="7" id="KW-0829">Tyrosine-protein kinase</keyword>
<comment type="caution">
    <text evidence="12">The sequence shown here is derived from an EMBL/GenBank/DDBJ whole genome shotgun (WGS) entry which is preliminary data.</text>
</comment>
<reference evidence="12" key="1">
    <citation type="journal article" date="2021" name="PeerJ">
        <title>Extensive microbial diversity within the chicken gut microbiome revealed by metagenomics and culture.</title>
        <authorList>
            <person name="Gilroy R."/>
            <person name="Ravi A."/>
            <person name="Getino M."/>
            <person name="Pursley I."/>
            <person name="Horton D.L."/>
            <person name="Alikhan N.F."/>
            <person name="Baker D."/>
            <person name="Gharbi K."/>
            <person name="Hall N."/>
            <person name="Watson M."/>
            <person name="Adriaenssens E.M."/>
            <person name="Foster-Nyarko E."/>
            <person name="Jarju S."/>
            <person name="Secka A."/>
            <person name="Antonio M."/>
            <person name="Oren A."/>
            <person name="Chaudhuri R.R."/>
            <person name="La Ragione R."/>
            <person name="Hildebrand F."/>
            <person name="Pallen M.J."/>
        </authorList>
    </citation>
    <scope>NUCLEOTIDE SEQUENCE</scope>
    <source>
        <strain evidence="12">USAMLcec2-132</strain>
    </source>
</reference>
<keyword evidence="10" id="KW-1133">Transmembrane helix</keyword>
<evidence type="ECO:0000256" key="3">
    <source>
        <dbReference type="ARBA" id="ARBA00022679"/>
    </source>
</evidence>
<dbReference type="InterPro" id="IPR050445">
    <property type="entry name" value="Bact_polysacc_biosynth/exp"/>
</dbReference>
<protein>
    <recommendedName>
        <fullName evidence="2">non-specific protein-tyrosine kinase</fullName>
        <ecNumber evidence="2">2.7.10.2</ecNumber>
    </recommendedName>
</protein>
<dbReference type="Proteomes" id="UP000823891">
    <property type="component" value="Unassembled WGS sequence"/>
</dbReference>
<evidence type="ECO:0000256" key="2">
    <source>
        <dbReference type="ARBA" id="ARBA00011903"/>
    </source>
</evidence>
<evidence type="ECO:0000313" key="13">
    <source>
        <dbReference type="Proteomes" id="UP000823891"/>
    </source>
</evidence>
<sequence>MRNSGIHIRVADIIYGVIKHRFLIIVLTVAGLLTGVVFSCISYLRGEMSREYMITSSFSVNTQTQYGTFTSGYDFPSYNDINMAEKLVDAVSYTLKSDKMLNEIIDTLGLLGVTTKDIEDNLNLVQYNETQIIEMSLYWRSSQEGIAILTEINRKAPEILAETLRIGNVSVINEPSARYMVGGRINMILWGYMTLLGFALGVGITLLELIMRPTLINVQDIEEVYGLEILCEVAEDKAYFRQGRSLLVEDESNSKTGENFASAAHILQTRLRKKERPHIIYISSALRGEGKTKMLANLAVQLSDLEMHVLLIDFDMKNPTLGGLFLKNVDYEHSLNALYAGDINENEAVTTLTGYLDILPTVLERTTMPLDSNLFHVIRKLATGYDYVLIDTAPVGITADPMSLNQIATEALFVVRYDTASMQEIKDGLERIEKSGVNILGCIVNGVKVSERGIKNPVMEKEEMKRAREKDDSRQKPSVNLEQPADSLERIMPESPEDGPMPLVAGFSQEAEQGLAGGTEVVTTTSSFVEKLFEAENNRMAELVPEEESAPDEAVREENGPADASAETEMWSKIDVPAEMDAPAETDAPAEKDMREEPDTSADTDTPAEKDEPETEWRTEEGQREETGKEETRKDSGESAREQRSLSGYAAKTDDSIDQLQKRMKELLQSLDNS</sequence>
<evidence type="ECO:0000256" key="1">
    <source>
        <dbReference type="ARBA" id="ARBA00007316"/>
    </source>
</evidence>
<evidence type="ECO:0000256" key="9">
    <source>
        <dbReference type="SAM" id="MobiDB-lite"/>
    </source>
</evidence>
<keyword evidence="10" id="KW-0472">Membrane</keyword>
<evidence type="ECO:0000313" key="12">
    <source>
        <dbReference type="EMBL" id="HJC24904.1"/>
    </source>
</evidence>
<feature type="compositionally biased region" description="Basic and acidic residues" evidence="9">
    <location>
        <begin position="607"/>
        <end position="644"/>
    </location>
</feature>
<dbReference type="PANTHER" id="PTHR32309">
    <property type="entry name" value="TYROSINE-PROTEIN KINASE"/>
    <property type="match status" value="1"/>
</dbReference>
<keyword evidence="5" id="KW-0418">Kinase</keyword>
<dbReference type="GO" id="GO:0005886">
    <property type="term" value="C:plasma membrane"/>
    <property type="evidence" value="ECO:0007669"/>
    <property type="project" value="TreeGrafter"/>
</dbReference>
<feature type="compositionally biased region" description="Basic and acidic residues" evidence="9">
    <location>
        <begin position="460"/>
        <end position="475"/>
    </location>
</feature>
<organism evidence="12 13">
    <name type="scientific">Candidatus Eisenbergiella merdavium</name>
    <dbReference type="NCBI Taxonomy" id="2838551"/>
    <lineage>
        <taxon>Bacteria</taxon>
        <taxon>Bacillati</taxon>
        <taxon>Bacillota</taxon>
        <taxon>Clostridia</taxon>
        <taxon>Lachnospirales</taxon>
        <taxon>Lachnospiraceae</taxon>
        <taxon>Eisenbergiella</taxon>
    </lineage>
</organism>
<accession>A0A9D2NJJ6</accession>
<dbReference type="InterPro" id="IPR025669">
    <property type="entry name" value="AAA_dom"/>
</dbReference>
<evidence type="ECO:0000256" key="10">
    <source>
        <dbReference type="SAM" id="Phobius"/>
    </source>
</evidence>
<feature type="transmembrane region" description="Helical" evidence="10">
    <location>
        <begin position="188"/>
        <end position="211"/>
    </location>
</feature>
<dbReference type="SUPFAM" id="SSF52540">
    <property type="entry name" value="P-loop containing nucleoside triphosphate hydrolases"/>
    <property type="match status" value="1"/>
</dbReference>
<comment type="catalytic activity">
    <reaction evidence="8">
        <text>L-tyrosyl-[protein] + ATP = O-phospho-L-tyrosyl-[protein] + ADP + H(+)</text>
        <dbReference type="Rhea" id="RHEA:10596"/>
        <dbReference type="Rhea" id="RHEA-COMP:10136"/>
        <dbReference type="Rhea" id="RHEA-COMP:20101"/>
        <dbReference type="ChEBI" id="CHEBI:15378"/>
        <dbReference type="ChEBI" id="CHEBI:30616"/>
        <dbReference type="ChEBI" id="CHEBI:46858"/>
        <dbReference type="ChEBI" id="CHEBI:61978"/>
        <dbReference type="ChEBI" id="CHEBI:456216"/>
        <dbReference type="EC" id="2.7.10.2"/>
    </reaction>
</comment>
<feature type="compositionally biased region" description="Basic and acidic residues" evidence="9">
    <location>
        <begin position="589"/>
        <end position="598"/>
    </location>
</feature>
<evidence type="ECO:0000256" key="8">
    <source>
        <dbReference type="ARBA" id="ARBA00051245"/>
    </source>
</evidence>
<feature type="region of interest" description="Disordered" evidence="9">
    <location>
        <begin position="539"/>
        <end position="658"/>
    </location>
</feature>
<reference evidence="12" key="2">
    <citation type="submission" date="2021-04" db="EMBL/GenBank/DDBJ databases">
        <authorList>
            <person name="Gilroy R."/>
        </authorList>
    </citation>
    <scope>NUCLEOTIDE SEQUENCE</scope>
    <source>
        <strain evidence="12">USAMLcec2-132</strain>
    </source>
</reference>
<dbReference type="InterPro" id="IPR027417">
    <property type="entry name" value="P-loop_NTPase"/>
</dbReference>
<evidence type="ECO:0000256" key="5">
    <source>
        <dbReference type="ARBA" id="ARBA00022777"/>
    </source>
</evidence>
<comment type="similarity">
    <text evidence="1">Belongs to the CpsD/CapB family.</text>
</comment>